<keyword evidence="2" id="KW-1185">Reference proteome</keyword>
<reference evidence="1" key="1">
    <citation type="journal article" date="2020" name="Stud. Mycol.">
        <title>101 Dothideomycetes genomes: a test case for predicting lifestyles and emergence of pathogens.</title>
        <authorList>
            <person name="Haridas S."/>
            <person name="Albert R."/>
            <person name="Binder M."/>
            <person name="Bloem J."/>
            <person name="Labutti K."/>
            <person name="Salamov A."/>
            <person name="Andreopoulos B."/>
            <person name="Baker S."/>
            <person name="Barry K."/>
            <person name="Bills G."/>
            <person name="Bluhm B."/>
            <person name="Cannon C."/>
            <person name="Castanera R."/>
            <person name="Culley D."/>
            <person name="Daum C."/>
            <person name="Ezra D."/>
            <person name="Gonzalez J."/>
            <person name="Henrissat B."/>
            <person name="Kuo A."/>
            <person name="Liang C."/>
            <person name="Lipzen A."/>
            <person name="Lutzoni F."/>
            <person name="Magnuson J."/>
            <person name="Mondo S."/>
            <person name="Nolan M."/>
            <person name="Ohm R."/>
            <person name="Pangilinan J."/>
            <person name="Park H.-J."/>
            <person name="Ramirez L."/>
            <person name="Alfaro M."/>
            <person name="Sun H."/>
            <person name="Tritt A."/>
            <person name="Yoshinaga Y."/>
            <person name="Zwiers L.-H."/>
            <person name="Turgeon B."/>
            <person name="Goodwin S."/>
            <person name="Spatafora J."/>
            <person name="Crous P."/>
            <person name="Grigoriev I."/>
        </authorList>
    </citation>
    <scope>NUCLEOTIDE SEQUENCE</scope>
    <source>
        <strain evidence="1">CBS 122367</strain>
    </source>
</reference>
<organism evidence="1 2">
    <name type="scientific">Lentithecium fluviatile CBS 122367</name>
    <dbReference type="NCBI Taxonomy" id="1168545"/>
    <lineage>
        <taxon>Eukaryota</taxon>
        <taxon>Fungi</taxon>
        <taxon>Dikarya</taxon>
        <taxon>Ascomycota</taxon>
        <taxon>Pezizomycotina</taxon>
        <taxon>Dothideomycetes</taxon>
        <taxon>Pleosporomycetidae</taxon>
        <taxon>Pleosporales</taxon>
        <taxon>Massarineae</taxon>
        <taxon>Lentitheciaceae</taxon>
        <taxon>Lentithecium</taxon>
    </lineage>
</organism>
<dbReference type="PANTHER" id="PTHR24148:SF64">
    <property type="entry name" value="HETEROKARYON INCOMPATIBILITY DOMAIN-CONTAINING PROTEIN"/>
    <property type="match status" value="1"/>
</dbReference>
<dbReference type="Proteomes" id="UP000799291">
    <property type="component" value="Unassembled WGS sequence"/>
</dbReference>
<dbReference type="EMBL" id="MU005617">
    <property type="protein sequence ID" value="KAF2677862.1"/>
    <property type="molecule type" value="Genomic_DNA"/>
</dbReference>
<gene>
    <name evidence="1" type="ORF">K458DRAFT_464497</name>
</gene>
<dbReference type="PANTHER" id="PTHR24148">
    <property type="entry name" value="ANKYRIN REPEAT DOMAIN-CONTAINING PROTEIN 39 HOMOLOG-RELATED"/>
    <property type="match status" value="1"/>
</dbReference>
<evidence type="ECO:0000313" key="1">
    <source>
        <dbReference type="EMBL" id="KAF2677862.1"/>
    </source>
</evidence>
<accession>A0A6G1II17</accession>
<name>A0A6G1II17_9PLEO</name>
<sequence length="452" mass="50580">MKAIYSKVATVASWIGSDDNGEMGSAVTAMKSICKVAVSSPNWLEDLGWMRECPSLLEVDQDFSSIPNQTWRSLERFFSSPYWGCVWVLQEMALARSLWVVVGQHVLDYEDIKWTMQLIRHINSNSGPKEDCGKSTSEVYSEVVSRWIMATGDLFFLGWAVAAQFPDRETPTLPSWIPEWHEISRDKSWQPFPVSAFHSNDGLDVLCPSQVQVLDASRLRVHACIIDTISAIQPIRGPDSANLIRLYRDFMKKRKEVESLTGLPYLQVILRTVLADTFPQHQGSIVDLHPVRLQGLLLTTIYILQGLASSAPVLETLRSTIEELGIATEEHVASFLRVLFPGMAISQSWNSEKQVDLCVLHYGHYLNPQLSRCFKEQYLFHTSTGYIGSCRGGIRAGDMIGVLQGCPTPVLLRQEGTQYANLGTCFVLGLMEGEAALQVEQGSLEIHQVDLI</sequence>
<dbReference type="AlphaFoldDB" id="A0A6G1II17"/>
<dbReference type="InterPro" id="IPR052895">
    <property type="entry name" value="HetReg/Transcr_Mod"/>
</dbReference>
<dbReference type="OrthoDB" id="2157530at2759"/>
<proteinExistence type="predicted"/>
<evidence type="ECO:0000313" key="2">
    <source>
        <dbReference type="Proteomes" id="UP000799291"/>
    </source>
</evidence>
<protein>
    <submittedName>
        <fullName evidence="1">Uncharacterized protein</fullName>
    </submittedName>
</protein>